<dbReference type="InterPro" id="IPR032675">
    <property type="entry name" value="LRR_dom_sf"/>
</dbReference>
<evidence type="ECO:0000313" key="1">
    <source>
        <dbReference type="EMBL" id="TRM56822.1"/>
    </source>
</evidence>
<evidence type="ECO:0000313" key="2">
    <source>
        <dbReference type="Proteomes" id="UP000320762"/>
    </source>
</evidence>
<dbReference type="EMBL" id="VDMD01000058">
    <property type="protein sequence ID" value="TRM56822.1"/>
    <property type="molecule type" value="Genomic_DNA"/>
</dbReference>
<evidence type="ECO:0008006" key="3">
    <source>
        <dbReference type="Google" id="ProtNLM"/>
    </source>
</evidence>
<comment type="caution">
    <text evidence="1">The sequence shown here is derived from an EMBL/GenBank/DDBJ whole genome shotgun (WGS) entry which is preliminary data.</text>
</comment>
<protein>
    <recommendedName>
        <fullName evidence="3">F-box domain-containing protein</fullName>
    </recommendedName>
</protein>
<dbReference type="Proteomes" id="UP000320762">
    <property type="component" value="Unassembled WGS sequence"/>
</dbReference>
<proteinExistence type="predicted"/>
<gene>
    <name evidence="1" type="ORF">BD626DRAFT_575181</name>
</gene>
<sequence length="320" mass="36135">MSDAWPALDLLLNESDRWRACFVRDIANVDSTPREFPSLEHLRFDHSRGTQYFRRAPALCSYAGLFDEDMDLPWHQLTSVTLEAINNVGPIDIVSALACCTRATFFRAMCTAVSGKQRLVIDAECPSLRRLELVVNDFDFRSKNTRYLLPRVLDCVTAPRLTSLDIERFRKAPWNWSNKSTDALAACLDRSHTALTSLALRNVQITPSQMCRLFKSLPALEQLTWWETVKCHHSDLNMLAAAIGPGTESSECPLPRLAHLEIRGNLQHSVDPQSAARIICYRARNTALRHVVLDYCTLDQAIRDELGELLDSFVVCGRGC</sequence>
<name>A0A550BW91_9AGAR</name>
<dbReference type="SUPFAM" id="SSF52047">
    <property type="entry name" value="RNI-like"/>
    <property type="match status" value="1"/>
</dbReference>
<dbReference type="AlphaFoldDB" id="A0A550BW91"/>
<keyword evidence="2" id="KW-1185">Reference proteome</keyword>
<dbReference type="Gene3D" id="3.80.10.10">
    <property type="entry name" value="Ribonuclease Inhibitor"/>
    <property type="match status" value="1"/>
</dbReference>
<accession>A0A550BW91</accession>
<reference evidence="1 2" key="1">
    <citation type="journal article" date="2019" name="New Phytol.">
        <title>Comparative genomics reveals unique wood-decay strategies and fruiting body development in the Schizophyllaceae.</title>
        <authorList>
            <person name="Almasi E."/>
            <person name="Sahu N."/>
            <person name="Krizsan K."/>
            <person name="Balint B."/>
            <person name="Kovacs G.M."/>
            <person name="Kiss B."/>
            <person name="Cseklye J."/>
            <person name="Drula E."/>
            <person name="Henrissat B."/>
            <person name="Nagy I."/>
            <person name="Chovatia M."/>
            <person name="Adam C."/>
            <person name="LaButti K."/>
            <person name="Lipzen A."/>
            <person name="Riley R."/>
            <person name="Grigoriev I.V."/>
            <person name="Nagy L.G."/>
        </authorList>
    </citation>
    <scope>NUCLEOTIDE SEQUENCE [LARGE SCALE GENOMIC DNA]</scope>
    <source>
        <strain evidence="1 2">NL-1724</strain>
    </source>
</reference>
<organism evidence="1 2">
    <name type="scientific">Schizophyllum amplum</name>
    <dbReference type="NCBI Taxonomy" id="97359"/>
    <lineage>
        <taxon>Eukaryota</taxon>
        <taxon>Fungi</taxon>
        <taxon>Dikarya</taxon>
        <taxon>Basidiomycota</taxon>
        <taxon>Agaricomycotina</taxon>
        <taxon>Agaricomycetes</taxon>
        <taxon>Agaricomycetidae</taxon>
        <taxon>Agaricales</taxon>
        <taxon>Schizophyllaceae</taxon>
        <taxon>Schizophyllum</taxon>
    </lineage>
</organism>